<gene>
    <name evidence="1" type="ORF">GALMADRAFT_159109</name>
</gene>
<evidence type="ECO:0000313" key="2">
    <source>
        <dbReference type="Proteomes" id="UP000027222"/>
    </source>
</evidence>
<dbReference type="Proteomes" id="UP000027222">
    <property type="component" value="Unassembled WGS sequence"/>
</dbReference>
<organism evidence="1 2">
    <name type="scientific">Galerina marginata (strain CBS 339.88)</name>
    <dbReference type="NCBI Taxonomy" id="685588"/>
    <lineage>
        <taxon>Eukaryota</taxon>
        <taxon>Fungi</taxon>
        <taxon>Dikarya</taxon>
        <taxon>Basidiomycota</taxon>
        <taxon>Agaricomycotina</taxon>
        <taxon>Agaricomycetes</taxon>
        <taxon>Agaricomycetidae</taxon>
        <taxon>Agaricales</taxon>
        <taxon>Agaricineae</taxon>
        <taxon>Strophariaceae</taxon>
        <taxon>Galerina</taxon>
    </lineage>
</organism>
<evidence type="ECO:0000313" key="1">
    <source>
        <dbReference type="EMBL" id="KDR72015.1"/>
    </source>
</evidence>
<accession>A0A067SM69</accession>
<dbReference type="HOGENOM" id="CLU_888642_0_0_1"/>
<reference evidence="2" key="1">
    <citation type="journal article" date="2014" name="Proc. Natl. Acad. Sci. U.S.A.">
        <title>Extensive sampling of basidiomycete genomes demonstrates inadequacy of the white-rot/brown-rot paradigm for wood decay fungi.</title>
        <authorList>
            <person name="Riley R."/>
            <person name="Salamov A.A."/>
            <person name="Brown D.W."/>
            <person name="Nagy L.G."/>
            <person name="Floudas D."/>
            <person name="Held B.W."/>
            <person name="Levasseur A."/>
            <person name="Lombard V."/>
            <person name="Morin E."/>
            <person name="Otillar R."/>
            <person name="Lindquist E.A."/>
            <person name="Sun H."/>
            <person name="LaButti K.M."/>
            <person name="Schmutz J."/>
            <person name="Jabbour D."/>
            <person name="Luo H."/>
            <person name="Baker S.E."/>
            <person name="Pisabarro A.G."/>
            <person name="Walton J.D."/>
            <person name="Blanchette R.A."/>
            <person name="Henrissat B."/>
            <person name="Martin F."/>
            <person name="Cullen D."/>
            <person name="Hibbett D.S."/>
            <person name="Grigoriev I.V."/>
        </authorList>
    </citation>
    <scope>NUCLEOTIDE SEQUENCE [LARGE SCALE GENOMIC DNA]</scope>
    <source>
        <strain evidence="2">CBS 339.88</strain>
    </source>
</reference>
<name>A0A067SM69_GALM3</name>
<keyword evidence="2" id="KW-1185">Reference proteome</keyword>
<dbReference type="AlphaFoldDB" id="A0A067SM69"/>
<dbReference type="EMBL" id="KL142390">
    <property type="protein sequence ID" value="KDR72015.1"/>
    <property type="molecule type" value="Genomic_DNA"/>
</dbReference>
<protein>
    <submittedName>
        <fullName evidence="1">Uncharacterized protein</fullName>
    </submittedName>
</protein>
<proteinExistence type="predicted"/>
<sequence>MKSAEFKPSFKTAPVLSLDRDVLLFIFKLNADIFSDENSLKGTRLASQVCRDWRDAILETPSLWGRLIDLDQLVSSTDDWKAEVLRRSGDASLWIRRTGIIFETRPTYTEPIQEFFFSVLNKHWDRIEQLVVSMDVGGLNGELWSAIYRPSPHLRVFSLDLHAFAMDPTSTPSSKTLFSGYAPVLHTFDGAVIQFELQAPWFSSLRSIQLGARLTFSEILHAFNLMPRLESIQIDQAKPINLHAMEMSHLPRLHLQNLHQIRLSSNLTTCAAFLEYITPAHGCSINIHAVISPDESPIDSGHFATFVRRLSKLAGDLLESEYSHRWCLPM</sequence>
<dbReference type="OrthoDB" id="3058706at2759"/>